<evidence type="ECO:0000259" key="4">
    <source>
        <dbReference type="PROSITE" id="PS50949"/>
    </source>
</evidence>
<dbReference type="InterPro" id="IPR011711">
    <property type="entry name" value="GntR_C"/>
</dbReference>
<evidence type="ECO:0000256" key="3">
    <source>
        <dbReference type="ARBA" id="ARBA00023163"/>
    </source>
</evidence>
<dbReference type="SUPFAM" id="SSF46785">
    <property type="entry name" value="Winged helix' DNA-binding domain"/>
    <property type="match status" value="1"/>
</dbReference>
<proteinExistence type="predicted"/>
<name>A0A975FM26_9MICO</name>
<dbReference type="InterPro" id="IPR036388">
    <property type="entry name" value="WH-like_DNA-bd_sf"/>
</dbReference>
<dbReference type="Proteomes" id="UP000671914">
    <property type="component" value="Chromosome"/>
</dbReference>
<dbReference type="InterPro" id="IPR000524">
    <property type="entry name" value="Tscrpt_reg_HTH_GntR"/>
</dbReference>
<dbReference type="GO" id="GO:0003677">
    <property type="term" value="F:DNA binding"/>
    <property type="evidence" value="ECO:0007669"/>
    <property type="project" value="UniProtKB-KW"/>
</dbReference>
<dbReference type="SUPFAM" id="SSF48008">
    <property type="entry name" value="GntR ligand-binding domain-like"/>
    <property type="match status" value="1"/>
</dbReference>
<evidence type="ECO:0000313" key="5">
    <source>
        <dbReference type="EMBL" id="QTX04409.1"/>
    </source>
</evidence>
<dbReference type="SMART" id="SM00895">
    <property type="entry name" value="FCD"/>
    <property type="match status" value="1"/>
</dbReference>
<keyword evidence="6" id="KW-1185">Reference proteome</keyword>
<dbReference type="RefSeq" id="WP_210897967.1">
    <property type="nucleotide sequence ID" value="NZ_CP071696.1"/>
</dbReference>
<dbReference type="GO" id="GO:0003700">
    <property type="term" value="F:DNA-binding transcription factor activity"/>
    <property type="evidence" value="ECO:0007669"/>
    <property type="project" value="InterPro"/>
</dbReference>
<protein>
    <submittedName>
        <fullName evidence="5">FadR family transcriptional regulator</fullName>
    </submittedName>
</protein>
<feature type="domain" description="HTH gntR-type" evidence="4">
    <location>
        <begin position="3"/>
        <end position="72"/>
    </location>
</feature>
<dbReference type="PANTHER" id="PTHR43537:SF5">
    <property type="entry name" value="UXU OPERON TRANSCRIPTIONAL REGULATOR"/>
    <property type="match status" value="1"/>
</dbReference>
<dbReference type="PANTHER" id="PTHR43537">
    <property type="entry name" value="TRANSCRIPTIONAL REGULATOR, GNTR FAMILY"/>
    <property type="match status" value="1"/>
</dbReference>
<keyword evidence="1" id="KW-0805">Transcription regulation</keyword>
<organism evidence="5 6">
    <name type="scientific">Agromyces archimandritae</name>
    <dbReference type="NCBI Taxonomy" id="2781962"/>
    <lineage>
        <taxon>Bacteria</taxon>
        <taxon>Bacillati</taxon>
        <taxon>Actinomycetota</taxon>
        <taxon>Actinomycetes</taxon>
        <taxon>Micrococcales</taxon>
        <taxon>Microbacteriaceae</taxon>
        <taxon>Agromyces</taxon>
    </lineage>
</organism>
<keyword evidence="3" id="KW-0804">Transcription</keyword>
<dbReference type="Pfam" id="PF07729">
    <property type="entry name" value="FCD"/>
    <property type="match status" value="1"/>
</dbReference>
<dbReference type="Gene3D" id="1.20.120.530">
    <property type="entry name" value="GntR ligand-binding domain-like"/>
    <property type="match status" value="1"/>
</dbReference>
<dbReference type="Gene3D" id="1.10.10.10">
    <property type="entry name" value="Winged helix-like DNA-binding domain superfamily/Winged helix DNA-binding domain"/>
    <property type="match status" value="1"/>
</dbReference>
<keyword evidence="2" id="KW-0238">DNA-binding</keyword>
<dbReference type="PRINTS" id="PR00035">
    <property type="entry name" value="HTHGNTR"/>
</dbReference>
<dbReference type="AlphaFoldDB" id="A0A975FM26"/>
<sequence length="220" mass="23518">MRIPGRQLIAQRLREEIFDGMRPGDRIGTETQLAERFGVSRITMRDAVRVLESEGFVEVAVGVSGGLRVAAGRPDIVADALSTQLYLEDVSWRELVDAMHIIEPALAGLAAEAATPDDVARLRAIVAQAPGSDEATEFTEAALDFHLALAEIAGNRPLTASVRAMRAAQRRRFAPETTAATVASVTEIHARIVDAVERHDAEAAAAAMHAHLGRLGAAAR</sequence>
<dbReference type="InterPro" id="IPR036390">
    <property type="entry name" value="WH_DNA-bd_sf"/>
</dbReference>
<dbReference type="KEGG" id="aarc:G127AT_14220"/>
<reference evidence="5" key="1">
    <citation type="submission" date="2021-03" db="EMBL/GenBank/DDBJ databases">
        <title>Agromyces archimandritus sp. nov., isolated from the cockroach Archimandrita tessellata.</title>
        <authorList>
            <person name="Guzman J."/>
            <person name="Ortuzar M."/>
            <person name="Poehlein A."/>
            <person name="Daniel R."/>
            <person name="Trujillo M."/>
            <person name="Vilcinskas A."/>
        </authorList>
    </citation>
    <scope>NUCLEOTIDE SEQUENCE</scope>
    <source>
        <strain evidence="5">G127AT</strain>
    </source>
</reference>
<evidence type="ECO:0000256" key="2">
    <source>
        <dbReference type="ARBA" id="ARBA00023125"/>
    </source>
</evidence>
<dbReference type="PROSITE" id="PS50949">
    <property type="entry name" value="HTH_GNTR"/>
    <property type="match status" value="1"/>
</dbReference>
<dbReference type="EMBL" id="CP071696">
    <property type="protein sequence ID" value="QTX04409.1"/>
    <property type="molecule type" value="Genomic_DNA"/>
</dbReference>
<evidence type="ECO:0000256" key="1">
    <source>
        <dbReference type="ARBA" id="ARBA00023015"/>
    </source>
</evidence>
<dbReference type="SMART" id="SM00345">
    <property type="entry name" value="HTH_GNTR"/>
    <property type="match status" value="1"/>
</dbReference>
<gene>
    <name evidence="5" type="ORF">G127AT_14220</name>
</gene>
<evidence type="ECO:0000313" key="6">
    <source>
        <dbReference type="Proteomes" id="UP000671914"/>
    </source>
</evidence>
<dbReference type="Pfam" id="PF00392">
    <property type="entry name" value="GntR"/>
    <property type="match status" value="1"/>
</dbReference>
<dbReference type="CDD" id="cd07377">
    <property type="entry name" value="WHTH_GntR"/>
    <property type="match status" value="1"/>
</dbReference>
<dbReference type="InterPro" id="IPR008920">
    <property type="entry name" value="TF_FadR/GntR_C"/>
</dbReference>
<accession>A0A975FM26</accession>